<dbReference type="InterPro" id="IPR004870">
    <property type="entry name" value="Nucleoporin_Nup155"/>
</dbReference>
<evidence type="ECO:0000313" key="1">
    <source>
        <dbReference type="Ensembl" id="ENSEBUP00000008375.1"/>
    </source>
</evidence>
<dbReference type="PANTHER" id="PTHR10350:SF6">
    <property type="entry name" value="NUCLEAR PORE COMPLEX PROTEIN NUP155"/>
    <property type="match status" value="1"/>
</dbReference>
<accession>A0A8C4Q163</accession>
<dbReference type="AlphaFoldDB" id="A0A8C4Q163"/>
<name>A0A8C4Q163_EPTBU</name>
<dbReference type="GO" id="GO:0044611">
    <property type="term" value="C:nuclear pore inner ring"/>
    <property type="evidence" value="ECO:0007669"/>
    <property type="project" value="TreeGrafter"/>
</dbReference>
<dbReference type="GO" id="GO:0017056">
    <property type="term" value="F:structural constituent of nuclear pore"/>
    <property type="evidence" value="ECO:0007669"/>
    <property type="project" value="InterPro"/>
</dbReference>
<evidence type="ECO:0000313" key="2">
    <source>
        <dbReference type="Proteomes" id="UP000694388"/>
    </source>
</evidence>
<reference evidence="1" key="2">
    <citation type="submission" date="2025-09" db="UniProtKB">
        <authorList>
            <consortium name="Ensembl"/>
        </authorList>
    </citation>
    <scope>IDENTIFICATION</scope>
</reference>
<dbReference type="GO" id="GO:0006606">
    <property type="term" value="P:protein import into nucleus"/>
    <property type="evidence" value="ECO:0007669"/>
    <property type="project" value="TreeGrafter"/>
</dbReference>
<dbReference type="GeneTree" id="ENSGT00390000016532"/>
<reference evidence="1" key="1">
    <citation type="submission" date="2025-08" db="UniProtKB">
        <authorList>
            <consortium name="Ensembl"/>
        </authorList>
    </citation>
    <scope>IDENTIFICATION</scope>
</reference>
<proteinExistence type="predicted"/>
<keyword evidence="2" id="KW-1185">Reference proteome</keyword>
<dbReference type="PANTHER" id="PTHR10350">
    <property type="entry name" value="NUCLEAR PORE COMPLEX PROTEIN NUP155"/>
    <property type="match status" value="1"/>
</dbReference>
<dbReference type="GO" id="GO:0036228">
    <property type="term" value="P:protein localization to nuclear inner membrane"/>
    <property type="evidence" value="ECO:0007669"/>
    <property type="project" value="TreeGrafter"/>
</dbReference>
<dbReference type="GO" id="GO:0000972">
    <property type="term" value="P:transcription-dependent tethering of RNA polymerase II gene DNA at nuclear periphery"/>
    <property type="evidence" value="ECO:0007669"/>
    <property type="project" value="TreeGrafter"/>
</dbReference>
<dbReference type="Ensembl" id="ENSEBUT00000008876.1">
    <property type="protein sequence ID" value="ENSEBUP00000008375.1"/>
    <property type="gene ID" value="ENSEBUG00000005425.1"/>
</dbReference>
<organism evidence="1 2">
    <name type="scientific">Eptatretus burgeri</name>
    <name type="common">Inshore hagfish</name>
    <dbReference type="NCBI Taxonomy" id="7764"/>
    <lineage>
        <taxon>Eukaryota</taxon>
        <taxon>Metazoa</taxon>
        <taxon>Chordata</taxon>
        <taxon>Craniata</taxon>
        <taxon>Vertebrata</taxon>
        <taxon>Cyclostomata</taxon>
        <taxon>Myxini</taxon>
        <taxon>Myxiniformes</taxon>
        <taxon>Myxinidae</taxon>
        <taxon>Eptatretinae</taxon>
        <taxon>Eptatretus</taxon>
    </lineage>
</organism>
<dbReference type="Gene3D" id="1.20.58.1780">
    <property type="match status" value="1"/>
</dbReference>
<dbReference type="Proteomes" id="UP000694388">
    <property type="component" value="Unplaced"/>
</dbReference>
<sequence length="383" mass="42292">MEAQVSVSTDVRAWALACIEDSLPAQPMRPKTQSLPPPLDPPAAVWQHMVPPRRFMLLSAQGSIMFEVLRPLEQLRHLLVTGGGADTEDVQKFFLLHREDQACATSLALACSRAAHDTEVSSWAARAFFRVRSDGTTLLPCLDHDTLTAPSLLGQLSPLSNHPNGYSSSQSSHLSRGLPLFLLAPSTYLIYPSIRSLHSQNPPHQAVLKNLQPLLSLSVPLSPDHKGRPVLHMTSELSLSIFLISFCLPIIPPPSSTHSQPPEFPPHLCFRLTIPVLPRNSNLFLCLISFPSNLIFIYFLCCPIHTTSVFSILVFSPCFPNACFHSPSTSCISHPLSTTTARSSAYSILPILPLKLTFFAYQLHHHDKHEWAECFPASNQCSC</sequence>
<dbReference type="GO" id="GO:0006405">
    <property type="term" value="P:RNA export from nucleus"/>
    <property type="evidence" value="ECO:0007669"/>
    <property type="project" value="TreeGrafter"/>
</dbReference>
<protein>
    <submittedName>
        <fullName evidence="1">Uncharacterized protein</fullName>
    </submittedName>
</protein>